<dbReference type="PANTHER" id="PTHR14955:SF7">
    <property type="entry name" value="TRANSCRIPTION FACTOR 20"/>
    <property type="match status" value="1"/>
</dbReference>
<evidence type="ECO:0000256" key="8">
    <source>
        <dbReference type="ARBA" id="ARBA00023159"/>
    </source>
</evidence>
<evidence type="ECO:0000256" key="2">
    <source>
        <dbReference type="ARBA" id="ARBA00022499"/>
    </source>
</evidence>
<feature type="region of interest" description="Disordered" evidence="10">
    <location>
        <begin position="528"/>
        <end position="555"/>
    </location>
</feature>
<protein>
    <recommendedName>
        <fullName evidence="11">PHD-type domain-containing protein</fullName>
    </recommendedName>
</protein>
<sequence>SHSYSSLRDSSSHNGEGEGSLSTNASTDGEKLVPKPTVRHSISSHHHQPGRQKSPYGFPESPRGGGRRLKTTERAGPSEDGMEVNVCDLSYQPPPQHIDELQKRVGVAGVEEQVRRNPGLEAGKGHDIAAQQQTFPSLLQEVLQGYHTDKRYRHTENSPQQLQTRNTHHQFQNMPCQHPHSRHPNSMTESVRPHPLAPQRGMGIDCHTPNEPAALGKPYQNQKHEGEICMDQDPHRSWYSGGIQGSKEMPWVAFDKSKMIAFDKSKMVASQNPHTTNMQQSSEPSLRPHSKHINLSDYALPPRKQLSNELNTTSAVQQLLLQEADPAAGNEASVGQTRPHTPSSSPLPSLSSLERRSVICDFSPSRLTTHDRESISDRGDKVSNPPQAGSSEASVIQQSFSTSILKQEDKQQKVNKAMLRQEALKTNKEIPNCNTCDYTHPFTKEITIQHQNRIQQPSGLQLDTIPDPPRASSGGKGTVKALGITTLHPQQTPQSRFQSYFQGVVESSNHSAGVGGFGLRDTGERTVRMSPQRSHQLSHHHHLPLSQPQNPQLTNKLQMYPYPRSLQHLHSLNDRDWTGSNNDQLSSQDMMSPDSGHNQRPAAIRSKAGVLANLQQLPQVPPQGSYYDIGKIWGPSLPERENEGTMEGEACQTNENPAPVVPPGSVVLTPTLPAGSKHLESKPSRAVKEEVVKAFHLMSTSIPIKQSDCSSSSSGSCNSANLAPQGKAKIGGSGDTNPLINRRRVRSFISPIPAKRQHQDTSQQQQQRGVSSMYPSHPSNSDKRHNVDDGQFSPDTPHLKAGSSNSSLSPSSSLGKTKVLQPRKERGLKLEAIVQKITPIVQKPTTDDNESDTDSTSNHLSSLSHTEMTSITDLKDHLSSVRGNFSRIGADSGSCLPYLNEGISLEEIISYRGVDETGPLPPTAYPCDPHQATHILKCDVSEKQARPAVGDLEPVLDFGIGAPGTAKSERHTARDGRNDELRMAPDFTLLGPLPPPPPLPRPVQASSPPSSSALSDIQRFTTTYQQLETRRGEHSAATLLRQKLQESGMGLGLDDYSGRDYLETKSHHQNSSHCLLSIPPHSQLHQQHTSAGNTSSAISQSPYTDTKHSDSMVPKGYFPSGKKRGRPVGSVNKQKRAQSQNVSLNASPVTPIPTPASTAMPQTEVQSTTPTTSIDKNDSDDKDDVSQTEKEEFENEEMQPEMEAKPCRQRGSNEDGTEEDEVVSMPRQRRTEIDVFDEEVVKSAIEIRGNLSSSGVFPTCSKSVFAPYVHVERKLEEVGNVCTIVNAEDEKKKGESGEERGGRWAGKEVGGGCVAPIHLTLTSQLTRKDGEREKVKENKSAEQVNPSLIQASPTGKALPSSEYVISGPVMSETNTFGHLLCCLCKKWANYKDLGDLYGPYYPPEYATRLPKNPPVIRQSLGTTSVASIGALSGTAAVESAKQILSIELQTCKPTTNSSLAGNQATDTPAATTDTVSPMSVVDVQSHSGNCENGNKGSEDWQPAQEPTTMSEVWKQEEQPRELLEQPQNQQQMEDALKRPQHRKLTSHPRFKRRHKSSEDLPKTGPTNSKALLPFQPPPPLQLPNQGPSDPSAPLFLLPRVPLDPEELWVHEGCIVWASGVYQVNGRLYGLQEALDGARDTCCSHCEAMGSTLGCYSKGCTLRYHYLCAMEAGCSLNEDNFSLRCPKHKFPQNNRPVKSVDGTGQRDTQTEEGKQENRLLRGGKYE</sequence>
<dbReference type="EMBL" id="JAINUG010000356">
    <property type="protein sequence ID" value="KAJ8377354.1"/>
    <property type="molecule type" value="Genomic_DNA"/>
</dbReference>
<dbReference type="InterPro" id="IPR001965">
    <property type="entry name" value="Znf_PHD"/>
</dbReference>
<organism evidence="12 13">
    <name type="scientific">Aldrovandia affinis</name>
    <dbReference type="NCBI Taxonomy" id="143900"/>
    <lineage>
        <taxon>Eukaryota</taxon>
        <taxon>Metazoa</taxon>
        <taxon>Chordata</taxon>
        <taxon>Craniata</taxon>
        <taxon>Vertebrata</taxon>
        <taxon>Euteleostomi</taxon>
        <taxon>Actinopterygii</taxon>
        <taxon>Neopterygii</taxon>
        <taxon>Teleostei</taxon>
        <taxon>Notacanthiformes</taxon>
        <taxon>Halosauridae</taxon>
        <taxon>Aldrovandia</taxon>
    </lineage>
</organism>
<dbReference type="Proteomes" id="UP001221898">
    <property type="component" value="Unassembled WGS sequence"/>
</dbReference>
<evidence type="ECO:0000256" key="6">
    <source>
        <dbReference type="ARBA" id="ARBA00022833"/>
    </source>
</evidence>
<feature type="compositionally biased region" description="Low complexity" evidence="10">
    <location>
        <begin position="544"/>
        <end position="553"/>
    </location>
</feature>
<feature type="compositionally biased region" description="Polar residues" evidence="10">
    <location>
        <begin position="1341"/>
        <end position="1353"/>
    </location>
</feature>
<feature type="region of interest" description="Disordered" evidence="10">
    <location>
        <begin position="326"/>
        <end position="395"/>
    </location>
</feature>
<proteinExistence type="predicted"/>
<feature type="region of interest" description="Disordered" evidence="10">
    <location>
        <begin position="960"/>
        <end position="979"/>
    </location>
</feature>
<feature type="compositionally biased region" description="Low complexity" evidence="10">
    <location>
        <begin position="707"/>
        <end position="719"/>
    </location>
</feature>
<feature type="compositionally biased region" description="Basic and acidic residues" evidence="10">
    <location>
        <begin position="1707"/>
        <end position="1725"/>
    </location>
</feature>
<dbReference type="GO" id="GO:0008270">
    <property type="term" value="F:zinc ion binding"/>
    <property type="evidence" value="ECO:0007669"/>
    <property type="project" value="UniProtKB-KW"/>
</dbReference>
<feature type="compositionally biased region" description="Low complexity" evidence="10">
    <location>
        <begin position="1005"/>
        <end position="1015"/>
    </location>
</feature>
<feature type="compositionally biased region" description="Acidic residues" evidence="10">
    <location>
        <begin position="1191"/>
        <end position="1200"/>
    </location>
</feature>
<feature type="region of interest" description="Disordered" evidence="10">
    <location>
        <begin position="268"/>
        <end position="290"/>
    </location>
</feature>
<feature type="compositionally biased region" description="Basic and acidic residues" evidence="10">
    <location>
        <begin position="1175"/>
        <end position="1190"/>
    </location>
</feature>
<feature type="compositionally biased region" description="Polar residues" evidence="10">
    <location>
        <begin position="768"/>
        <end position="779"/>
    </location>
</feature>
<name>A0AAD7REJ2_9TELE</name>
<feature type="compositionally biased region" description="Low complexity" evidence="10">
    <location>
        <begin position="1524"/>
        <end position="1533"/>
    </location>
</feature>
<evidence type="ECO:0000256" key="7">
    <source>
        <dbReference type="ARBA" id="ARBA00022843"/>
    </source>
</evidence>
<feature type="compositionally biased region" description="Basic residues" evidence="10">
    <location>
        <begin position="1538"/>
        <end position="1555"/>
    </location>
</feature>
<accession>A0AAD7REJ2</accession>
<feature type="region of interest" description="Disordered" evidence="10">
    <location>
        <begin position="705"/>
        <end position="827"/>
    </location>
</feature>
<evidence type="ECO:0000256" key="3">
    <source>
        <dbReference type="ARBA" id="ARBA00022553"/>
    </source>
</evidence>
<feature type="compositionally biased region" description="Polar residues" evidence="10">
    <location>
        <begin position="1137"/>
        <end position="1148"/>
    </location>
</feature>
<dbReference type="FunFam" id="3.30.40.10:FF:000116">
    <property type="entry name" value="Transcription factor 20 (AR1)"/>
    <property type="match status" value="1"/>
</dbReference>
<feature type="domain" description="PHD-type" evidence="11">
    <location>
        <begin position="1577"/>
        <end position="1688"/>
    </location>
</feature>
<keyword evidence="6" id="KW-0862">Zinc</keyword>
<feature type="compositionally biased region" description="Pro residues" evidence="10">
    <location>
        <begin position="992"/>
        <end position="1001"/>
    </location>
</feature>
<feature type="compositionally biased region" description="Polar residues" evidence="10">
    <location>
        <begin position="578"/>
        <end position="598"/>
    </location>
</feature>
<feature type="compositionally biased region" description="Basic and acidic residues" evidence="10">
    <location>
        <begin position="368"/>
        <end position="381"/>
    </location>
</feature>
<keyword evidence="3" id="KW-0597">Phosphoprotein</keyword>
<feature type="region of interest" description="Disordered" evidence="10">
    <location>
        <begin position="1691"/>
        <end position="1725"/>
    </location>
</feature>
<feature type="compositionally biased region" description="Polar residues" evidence="10">
    <location>
        <begin position="384"/>
        <end position="395"/>
    </location>
</feature>
<comment type="caution">
    <text evidence="12">The sequence shown here is derived from an EMBL/GenBank/DDBJ whole genome shotgun (WGS) entry which is preliminary data.</text>
</comment>
<feature type="compositionally biased region" description="Low complexity" evidence="10">
    <location>
        <begin position="1464"/>
        <end position="1474"/>
    </location>
</feature>
<evidence type="ECO:0000313" key="13">
    <source>
        <dbReference type="Proteomes" id="UP001221898"/>
    </source>
</evidence>
<feature type="compositionally biased region" description="Basic and acidic residues" evidence="10">
    <location>
        <begin position="1326"/>
        <end position="1340"/>
    </location>
</feature>
<dbReference type="InterPro" id="IPR013083">
    <property type="entry name" value="Znf_RING/FYVE/PHD"/>
</dbReference>
<feature type="region of interest" description="Disordered" evidence="10">
    <location>
        <begin position="1083"/>
        <end position="1227"/>
    </location>
</feature>
<keyword evidence="2" id="KW-1017">Isopeptide bond</keyword>
<keyword evidence="13" id="KW-1185">Reference proteome</keyword>
<keyword evidence="5" id="KW-0863">Zinc-finger</keyword>
<evidence type="ECO:0000256" key="9">
    <source>
        <dbReference type="ARBA" id="ARBA00023242"/>
    </source>
</evidence>
<feature type="compositionally biased region" description="Polar residues" evidence="10">
    <location>
        <begin position="1083"/>
        <end position="1104"/>
    </location>
</feature>
<feature type="region of interest" description="Disordered" evidence="10">
    <location>
        <begin position="1326"/>
        <end position="1355"/>
    </location>
</feature>
<dbReference type="Pfam" id="PF13771">
    <property type="entry name" value="zf-HC5HC2H"/>
    <property type="match status" value="1"/>
</dbReference>
<feature type="compositionally biased region" description="Low complexity" evidence="10">
    <location>
        <begin position="803"/>
        <end position="814"/>
    </location>
</feature>
<feature type="non-terminal residue" evidence="12">
    <location>
        <position position="1725"/>
    </location>
</feature>
<keyword evidence="8" id="KW-0010">Activator</keyword>
<evidence type="ECO:0000259" key="11">
    <source>
        <dbReference type="PROSITE" id="PS51805"/>
    </source>
</evidence>
<evidence type="ECO:0000256" key="10">
    <source>
        <dbReference type="SAM" id="MobiDB-lite"/>
    </source>
</evidence>
<feature type="region of interest" description="Disordered" evidence="10">
    <location>
        <begin position="572"/>
        <end position="600"/>
    </location>
</feature>
<feature type="region of interest" description="Disordered" evidence="10">
    <location>
        <begin position="1454"/>
        <end position="1591"/>
    </location>
</feature>
<feature type="compositionally biased region" description="Polar residues" evidence="10">
    <location>
        <begin position="1155"/>
        <end position="1174"/>
    </location>
</feature>
<evidence type="ECO:0000256" key="5">
    <source>
        <dbReference type="ARBA" id="ARBA00022771"/>
    </source>
</evidence>
<feature type="compositionally biased region" description="Low complexity" evidence="10">
    <location>
        <begin position="342"/>
        <end position="352"/>
    </location>
</feature>
<feature type="compositionally biased region" description="Basic and acidic residues" evidence="10">
    <location>
        <begin position="967"/>
        <end position="979"/>
    </location>
</feature>
<dbReference type="InterPro" id="IPR052440">
    <property type="entry name" value="Trans_Reg/Chrom_Remod"/>
</dbReference>
<dbReference type="InterPro" id="IPR034732">
    <property type="entry name" value="EPHD"/>
</dbReference>
<feature type="compositionally biased region" description="Low complexity" evidence="10">
    <location>
        <begin position="854"/>
        <end position="865"/>
    </location>
</feature>
<reference evidence="12" key="1">
    <citation type="journal article" date="2023" name="Science">
        <title>Genome structures resolve the early diversification of teleost fishes.</title>
        <authorList>
            <person name="Parey E."/>
            <person name="Louis A."/>
            <person name="Montfort J."/>
            <person name="Bouchez O."/>
            <person name="Roques C."/>
            <person name="Iampietro C."/>
            <person name="Lluch J."/>
            <person name="Castinel A."/>
            <person name="Donnadieu C."/>
            <person name="Desvignes T."/>
            <person name="Floi Bucao C."/>
            <person name="Jouanno E."/>
            <person name="Wen M."/>
            <person name="Mejri S."/>
            <person name="Dirks R."/>
            <person name="Jansen H."/>
            <person name="Henkel C."/>
            <person name="Chen W.J."/>
            <person name="Zahm M."/>
            <person name="Cabau C."/>
            <person name="Klopp C."/>
            <person name="Thompson A.W."/>
            <person name="Robinson-Rechavi M."/>
            <person name="Braasch I."/>
            <person name="Lecointre G."/>
            <person name="Bobe J."/>
            <person name="Postlethwait J.H."/>
            <person name="Berthelot C."/>
            <person name="Roest Crollius H."/>
            <person name="Guiguen Y."/>
        </authorList>
    </citation>
    <scope>NUCLEOTIDE SEQUENCE</scope>
    <source>
        <strain evidence="12">NC1722</strain>
    </source>
</reference>
<feature type="region of interest" description="Disordered" evidence="10">
    <location>
        <begin position="992"/>
        <end position="1015"/>
    </location>
</feature>
<feature type="compositionally biased region" description="Polar residues" evidence="10">
    <location>
        <begin position="268"/>
        <end position="284"/>
    </location>
</feature>
<dbReference type="SMART" id="SM00249">
    <property type="entry name" value="PHD"/>
    <property type="match status" value="1"/>
</dbReference>
<keyword evidence="9" id="KW-0539">Nucleus</keyword>
<keyword evidence="4" id="KW-0479">Metal-binding</keyword>
<gene>
    <name evidence="12" type="ORF">AAFF_G00260830</name>
</gene>
<evidence type="ECO:0000313" key="12">
    <source>
        <dbReference type="EMBL" id="KAJ8377354.1"/>
    </source>
</evidence>
<keyword evidence="7" id="KW-0832">Ubl conjugation</keyword>
<feature type="region of interest" description="Disordered" evidence="10">
    <location>
        <begin position="841"/>
        <end position="866"/>
    </location>
</feature>
<feature type="compositionally biased region" description="Basic and acidic residues" evidence="10">
    <location>
        <begin position="1513"/>
        <end position="1523"/>
    </location>
</feature>
<comment type="subcellular location">
    <subcellularLocation>
        <location evidence="1">Nucleus</location>
    </subcellularLocation>
</comment>
<feature type="compositionally biased region" description="Polar residues" evidence="10">
    <location>
        <begin position="1482"/>
        <end position="1495"/>
    </location>
</feature>
<dbReference type="PANTHER" id="PTHR14955">
    <property type="entry name" value="RETINOIC ACID INDUCED 1/TRANSCRIPTION FACTOR 20"/>
    <property type="match status" value="1"/>
</dbReference>
<dbReference type="GO" id="GO:0006357">
    <property type="term" value="P:regulation of transcription by RNA polymerase II"/>
    <property type="evidence" value="ECO:0007669"/>
    <property type="project" value="TreeGrafter"/>
</dbReference>
<dbReference type="GO" id="GO:0005634">
    <property type="term" value="C:nucleus"/>
    <property type="evidence" value="ECO:0007669"/>
    <property type="project" value="UniProtKB-SubCell"/>
</dbReference>
<feature type="region of interest" description="Disordered" evidence="10">
    <location>
        <begin position="1"/>
        <end position="82"/>
    </location>
</feature>
<feature type="compositionally biased region" description="Polar residues" evidence="10">
    <location>
        <begin position="1454"/>
        <end position="1463"/>
    </location>
</feature>
<dbReference type="PROSITE" id="PS51805">
    <property type="entry name" value="EPHD"/>
    <property type="match status" value="1"/>
</dbReference>
<evidence type="ECO:0000256" key="1">
    <source>
        <dbReference type="ARBA" id="ARBA00004123"/>
    </source>
</evidence>
<dbReference type="Gene3D" id="3.30.40.10">
    <property type="entry name" value="Zinc/RING finger domain, C3HC4 (zinc finger)"/>
    <property type="match status" value="1"/>
</dbReference>
<evidence type="ECO:0000256" key="4">
    <source>
        <dbReference type="ARBA" id="ARBA00022723"/>
    </source>
</evidence>